<protein>
    <submittedName>
        <fullName evidence="1">Uncharacterized protein</fullName>
    </submittedName>
</protein>
<name>A0A6M3IQ67_9ZZZZ</name>
<gene>
    <name evidence="1" type="ORF">MM415B01299_0004</name>
</gene>
<organism evidence="1">
    <name type="scientific">viral metagenome</name>
    <dbReference type="NCBI Taxonomy" id="1070528"/>
    <lineage>
        <taxon>unclassified sequences</taxon>
        <taxon>metagenomes</taxon>
        <taxon>organismal metagenomes</taxon>
    </lineage>
</organism>
<dbReference type="AlphaFoldDB" id="A0A6M3IQ67"/>
<accession>A0A6M3IQ67</accession>
<dbReference type="EMBL" id="MT141369">
    <property type="protein sequence ID" value="QJA59425.1"/>
    <property type="molecule type" value="Genomic_DNA"/>
</dbReference>
<reference evidence="1" key="1">
    <citation type="submission" date="2020-03" db="EMBL/GenBank/DDBJ databases">
        <title>The deep terrestrial virosphere.</title>
        <authorList>
            <person name="Holmfeldt K."/>
            <person name="Nilsson E."/>
            <person name="Simone D."/>
            <person name="Lopez-Fernandez M."/>
            <person name="Wu X."/>
            <person name="de Brujin I."/>
            <person name="Lundin D."/>
            <person name="Andersson A."/>
            <person name="Bertilsson S."/>
            <person name="Dopson M."/>
        </authorList>
    </citation>
    <scope>NUCLEOTIDE SEQUENCE</scope>
    <source>
        <strain evidence="1">MM415B01299</strain>
    </source>
</reference>
<proteinExistence type="predicted"/>
<sequence>MNRLSIPKNFQEKWVGNNGYKEFAPGLTHCYIDGIEVEKAEFESKIKIVQYVAQSMEVNNGKI</sequence>
<evidence type="ECO:0000313" key="1">
    <source>
        <dbReference type="EMBL" id="QJA59425.1"/>
    </source>
</evidence>